<dbReference type="InterPro" id="IPR001881">
    <property type="entry name" value="EGF-like_Ca-bd_dom"/>
</dbReference>
<dbReference type="CDD" id="cd00054">
    <property type="entry name" value="EGF_CA"/>
    <property type="match status" value="1"/>
</dbReference>
<keyword evidence="1 5" id="KW-0245">EGF-like domain</keyword>
<proteinExistence type="predicted"/>
<dbReference type="STRING" id="50429.A0A2B4SP10"/>
<accession>A0A2B4SP10</accession>
<protein>
    <submittedName>
        <fullName evidence="7">Signal peptide, CUB and EGF-like domain-containing protein 3</fullName>
    </submittedName>
</protein>
<keyword evidence="4" id="KW-1015">Disulfide bond</keyword>
<dbReference type="PROSITE" id="PS50026">
    <property type="entry name" value="EGF_3"/>
    <property type="match status" value="1"/>
</dbReference>
<comment type="caution">
    <text evidence="5">Lacks conserved residue(s) required for the propagation of feature annotation.</text>
</comment>
<dbReference type="EMBL" id="LSMT01000033">
    <property type="protein sequence ID" value="PFX31641.1"/>
    <property type="molecule type" value="Genomic_DNA"/>
</dbReference>
<dbReference type="InterPro" id="IPR049883">
    <property type="entry name" value="NOTCH1_EGF-like"/>
</dbReference>
<name>A0A2B4SP10_STYPI</name>
<evidence type="ECO:0000256" key="5">
    <source>
        <dbReference type="PROSITE-ProRule" id="PRU00076"/>
    </source>
</evidence>
<dbReference type="Pfam" id="PF07645">
    <property type="entry name" value="EGF_CA"/>
    <property type="match status" value="1"/>
</dbReference>
<dbReference type="SMART" id="SM00179">
    <property type="entry name" value="EGF_CA"/>
    <property type="match status" value="1"/>
</dbReference>
<dbReference type="Gene3D" id="2.10.25.10">
    <property type="entry name" value="Laminin"/>
    <property type="match status" value="1"/>
</dbReference>
<evidence type="ECO:0000256" key="4">
    <source>
        <dbReference type="ARBA" id="ARBA00023157"/>
    </source>
</evidence>
<gene>
    <name evidence="7" type="primary">SCUBE3</name>
    <name evidence="7" type="ORF">AWC38_SpisGene3544</name>
</gene>
<dbReference type="Proteomes" id="UP000225706">
    <property type="component" value="Unassembled WGS sequence"/>
</dbReference>
<sequence length="315" mass="34225">MVQPHEGVKDVPGFFEAQATSPLCFESTLLNFNKSSNFVPRVTSKYDDLTKSVDLQIYKQHLQEQAQATSPLCFESTLLNFNKSSNFVPRVTSKYDDLTKSVDLQIYKQHLQEQAQATSPLCFESTLLNFNKSSNFVPRVTSKYDDLTKSVDLQIYKQHLQEQTYCNYAKSQNNINECTDGTHRCHMKAVFNNTLGSYNCTCRDGYRGNGTNCAGGGGGGFCSDGEDAKISGGGKGYLDRGEGGAHRGGFRGGGGFRACRRLPGGGGGYSEGSGGANKDISCGGGRGSFHNGTNQHNECCYDNVGHGRVIIAFVK</sequence>
<dbReference type="AlphaFoldDB" id="A0A2B4SP10"/>
<feature type="domain" description="EGF-like" evidence="6">
    <location>
        <begin position="174"/>
        <end position="214"/>
    </location>
</feature>
<dbReference type="OrthoDB" id="5981401at2759"/>
<keyword evidence="2" id="KW-0732">Signal</keyword>
<evidence type="ECO:0000256" key="3">
    <source>
        <dbReference type="ARBA" id="ARBA00022737"/>
    </source>
</evidence>
<keyword evidence="3" id="KW-0677">Repeat</keyword>
<organism evidence="7 8">
    <name type="scientific">Stylophora pistillata</name>
    <name type="common">Smooth cauliflower coral</name>
    <dbReference type="NCBI Taxonomy" id="50429"/>
    <lineage>
        <taxon>Eukaryota</taxon>
        <taxon>Metazoa</taxon>
        <taxon>Cnidaria</taxon>
        <taxon>Anthozoa</taxon>
        <taxon>Hexacorallia</taxon>
        <taxon>Scleractinia</taxon>
        <taxon>Astrocoeniina</taxon>
        <taxon>Pocilloporidae</taxon>
        <taxon>Stylophora</taxon>
    </lineage>
</organism>
<dbReference type="PROSITE" id="PS01186">
    <property type="entry name" value="EGF_2"/>
    <property type="match status" value="1"/>
</dbReference>
<comment type="caution">
    <text evidence="7">The sequence shown here is derived from an EMBL/GenBank/DDBJ whole genome shotgun (WGS) entry which is preliminary data.</text>
</comment>
<dbReference type="GO" id="GO:0005509">
    <property type="term" value="F:calcium ion binding"/>
    <property type="evidence" value="ECO:0007669"/>
    <property type="project" value="InterPro"/>
</dbReference>
<keyword evidence="8" id="KW-1185">Reference proteome</keyword>
<dbReference type="InterPro" id="IPR000742">
    <property type="entry name" value="EGF"/>
</dbReference>
<evidence type="ECO:0000259" key="6">
    <source>
        <dbReference type="PROSITE" id="PS50026"/>
    </source>
</evidence>
<dbReference type="FunFam" id="2.10.25.10:FF:000038">
    <property type="entry name" value="Fibrillin 2"/>
    <property type="match status" value="1"/>
</dbReference>
<evidence type="ECO:0000256" key="1">
    <source>
        <dbReference type="ARBA" id="ARBA00022536"/>
    </source>
</evidence>
<evidence type="ECO:0000256" key="2">
    <source>
        <dbReference type="ARBA" id="ARBA00022729"/>
    </source>
</evidence>
<evidence type="ECO:0000313" key="8">
    <source>
        <dbReference type="Proteomes" id="UP000225706"/>
    </source>
</evidence>
<dbReference type="SUPFAM" id="SSF57196">
    <property type="entry name" value="EGF/Laminin"/>
    <property type="match status" value="1"/>
</dbReference>
<evidence type="ECO:0000313" key="7">
    <source>
        <dbReference type="EMBL" id="PFX31641.1"/>
    </source>
</evidence>
<reference evidence="8" key="1">
    <citation type="journal article" date="2017" name="bioRxiv">
        <title>Comparative analysis of the genomes of Stylophora pistillata and Acropora digitifera provides evidence for extensive differences between species of corals.</title>
        <authorList>
            <person name="Voolstra C.R."/>
            <person name="Li Y."/>
            <person name="Liew Y.J."/>
            <person name="Baumgarten S."/>
            <person name="Zoccola D."/>
            <person name="Flot J.-F."/>
            <person name="Tambutte S."/>
            <person name="Allemand D."/>
            <person name="Aranda M."/>
        </authorList>
    </citation>
    <scope>NUCLEOTIDE SEQUENCE [LARGE SCALE GENOMIC DNA]</scope>
</reference>